<dbReference type="AlphaFoldDB" id="A0A811S6G7"/>
<keyword evidence="3" id="KW-1185">Reference proteome</keyword>
<dbReference type="EMBL" id="CAJGYO010000018">
    <property type="protein sequence ID" value="CAD6336196.1"/>
    <property type="molecule type" value="Genomic_DNA"/>
</dbReference>
<accession>A0A811S6G7</accession>
<evidence type="ECO:0000313" key="3">
    <source>
        <dbReference type="Proteomes" id="UP000604825"/>
    </source>
</evidence>
<dbReference type="Proteomes" id="UP000604825">
    <property type="component" value="Unassembled WGS sequence"/>
</dbReference>
<evidence type="ECO:0000313" key="2">
    <source>
        <dbReference type="EMBL" id="CAD6336196.1"/>
    </source>
</evidence>
<reference evidence="2" key="1">
    <citation type="submission" date="2020-10" db="EMBL/GenBank/DDBJ databases">
        <authorList>
            <person name="Han B."/>
            <person name="Lu T."/>
            <person name="Zhao Q."/>
            <person name="Huang X."/>
            <person name="Zhao Y."/>
        </authorList>
    </citation>
    <scope>NUCLEOTIDE SEQUENCE</scope>
</reference>
<name>A0A811S6G7_9POAL</name>
<sequence length="113" mass="12863">MEVARTQAAREPQSTVEETLSLKSVFYLVMQAQGFMFDGGDECATVVYEDDEEEEMPGTGIRWTVIGEAMGASEQLELRRSSRIRELYAEEEFDSKEEEFDNEDGLDGMDEDE</sequence>
<evidence type="ECO:0000256" key="1">
    <source>
        <dbReference type="SAM" id="MobiDB-lite"/>
    </source>
</evidence>
<feature type="region of interest" description="Disordered" evidence="1">
    <location>
        <begin position="90"/>
        <end position="113"/>
    </location>
</feature>
<organism evidence="2 3">
    <name type="scientific">Miscanthus lutarioriparius</name>
    <dbReference type="NCBI Taxonomy" id="422564"/>
    <lineage>
        <taxon>Eukaryota</taxon>
        <taxon>Viridiplantae</taxon>
        <taxon>Streptophyta</taxon>
        <taxon>Embryophyta</taxon>
        <taxon>Tracheophyta</taxon>
        <taxon>Spermatophyta</taxon>
        <taxon>Magnoliopsida</taxon>
        <taxon>Liliopsida</taxon>
        <taxon>Poales</taxon>
        <taxon>Poaceae</taxon>
        <taxon>PACMAD clade</taxon>
        <taxon>Panicoideae</taxon>
        <taxon>Andropogonodae</taxon>
        <taxon>Andropogoneae</taxon>
        <taxon>Saccharinae</taxon>
        <taxon>Miscanthus</taxon>
    </lineage>
</organism>
<protein>
    <submittedName>
        <fullName evidence="2">Uncharacterized protein</fullName>
    </submittedName>
</protein>
<gene>
    <name evidence="2" type="ORF">NCGR_LOCUS60294</name>
</gene>
<comment type="caution">
    <text evidence="2">The sequence shown here is derived from an EMBL/GenBank/DDBJ whole genome shotgun (WGS) entry which is preliminary data.</text>
</comment>
<proteinExistence type="predicted"/>